<dbReference type="GO" id="GO:0005829">
    <property type="term" value="C:cytosol"/>
    <property type="evidence" value="ECO:0007669"/>
    <property type="project" value="TreeGrafter"/>
</dbReference>
<dbReference type="InterPro" id="IPR010982">
    <property type="entry name" value="Lambda_DNA-bd_dom_sf"/>
</dbReference>
<dbReference type="PANTHER" id="PTHR46797">
    <property type="entry name" value="HTH-TYPE TRANSCRIPTIONAL REGULATOR"/>
    <property type="match status" value="1"/>
</dbReference>
<dbReference type="SMART" id="SM00530">
    <property type="entry name" value="HTH_XRE"/>
    <property type="match status" value="1"/>
</dbReference>
<organism evidence="3 4">
    <name type="scientific">Kaistia hirudinis</name>
    <dbReference type="NCBI Taxonomy" id="1293440"/>
    <lineage>
        <taxon>Bacteria</taxon>
        <taxon>Pseudomonadati</taxon>
        <taxon>Pseudomonadota</taxon>
        <taxon>Alphaproteobacteria</taxon>
        <taxon>Hyphomicrobiales</taxon>
        <taxon>Kaistiaceae</taxon>
        <taxon>Kaistia</taxon>
    </lineage>
</organism>
<evidence type="ECO:0000313" key="4">
    <source>
        <dbReference type="Proteomes" id="UP000553963"/>
    </source>
</evidence>
<proteinExistence type="predicted"/>
<dbReference type="PANTHER" id="PTHR46797:SF20">
    <property type="entry name" value="BLR4304 PROTEIN"/>
    <property type="match status" value="1"/>
</dbReference>
<dbReference type="EMBL" id="JACIDS010000001">
    <property type="protein sequence ID" value="MBB3929331.1"/>
    <property type="molecule type" value="Genomic_DNA"/>
</dbReference>
<dbReference type="InterPro" id="IPR014710">
    <property type="entry name" value="RmlC-like_jellyroll"/>
</dbReference>
<dbReference type="SUPFAM" id="SSF51182">
    <property type="entry name" value="RmlC-like cupins"/>
    <property type="match status" value="1"/>
</dbReference>
<keyword evidence="1" id="KW-0238">DNA-binding</keyword>
<dbReference type="AlphaFoldDB" id="A0A840AK68"/>
<dbReference type="Proteomes" id="UP000553963">
    <property type="component" value="Unassembled WGS sequence"/>
</dbReference>
<dbReference type="RefSeq" id="WP_183396999.1">
    <property type="nucleotide sequence ID" value="NZ_JACIDS010000001.1"/>
</dbReference>
<gene>
    <name evidence="3" type="ORF">GGR25_000350</name>
</gene>
<dbReference type="Gene3D" id="2.60.120.10">
    <property type="entry name" value="Jelly Rolls"/>
    <property type="match status" value="1"/>
</dbReference>
<protein>
    <submittedName>
        <fullName evidence="3">Transcriptional regulator with XRE-family HTH domain</fullName>
    </submittedName>
</protein>
<dbReference type="SUPFAM" id="SSF47413">
    <property type="entry name" value="lambda repressor-like DNA-binding domains"/>
    <property type="match status" value="1"/>
</dbReference>
<dbReference type="Pfam" id="PF07883">
    <property type="entry name" value="Cupin_2"/>
    <property type="match status" value="1"/>
</dbReference>
<dbReference type="InterPro" id="IPR013096">
    <property type="entry name" value="Cupin_2"/>
</dbReference>
<dbReference type="InterPro" id="IPR011051">
    <property type="entry name" value="RmlC_Cupin_sf"/>
</dbReference>
<accession>A0A840AK68</accession>
<dbReference type="PROSITE" id="PS50943">
    <property type="entry name" value="HTH_CROC1"/>
    <property type="match status" value="1"/>
</dbReference>
<dbReference type="CDD" id="cd00093">
    <property type="entry name" value="HTH_XRE"/>
    <property type="match status" value="1"/>
</dbReference>
<evidence type="ECO:0000259" key="2">
    <source>
        <dbReference type="PROSITE" id="PS50943"/>
    </source>
</evidence>
<sequence>MGEPQRRINPVGDMLAGLRRERRWTLADVSRLTGVSISSLSKIENGVSAPAYSVLVRLAEGLKIDISALLVSPREALGTGARGITRKGEGPSYVNEMGSYEDVAAALSGKTMQPMIIDIPFRDDSDTRVRSEHRGQEYVLVLKGAVIFEMAAHEPVILGEGDSLYFDSAVQHGFSAEGPEGARILSVCHAVNAPALQPKPA</sequence>
<dbReference type="CDD" id="cd02209">
    <property type="entry name" value="cupin_XRE_C"/>
    <property type="match status" value="1"/>
</dbReference>
<evidence type="ECO:0000256" key="1">
    <source>
        <dbReference type="ARBA" id="ARBA00023125"/>
    </source>
</evidence>
<dbReference type="GO" id="GO:0003700">
    <property type="term" value="F:DNA-binding transcription factor activity"/>
    <property type="evidence" value="ECO:0007669"/>
    <property type="project" value="TreeGrafter"/>
</dbReference>
<comment type="caution">
    <text evidence="3">The sequence shown here is derived from an EMBL/GenBank/DDBJ whole genome shotgun (WGS) entry which is preliminary data.</text>
</comment>
<dbReference type="Gene3D" id="1.10.260.40">
    <property type="entry name" value="lambda repressor-like DNA-binding domains"/>
    <property type="match status" value="1"/>
</dbReference>
<dbReference type="InterPro" id="IPR001387">
    <property type="entry name" value="Cro/C1-type_HTH"/>
</dbReference>
<keyword evidence="4" id="KW-1185">Reference proteome</keyword>
<dbReference type="GO" id="GO:0003677">
    <property type="term" value="F:DNA binding"/>
    <property type="evidence" value="ECO:0007669"/>
    <property type="project" value="UniProtKB-KW"/>
</dbReference>
<feature type="domain" description="HTH cro/C1-type" evidence="2">
    <location>
        <begin position="15"/>
        <end position="69"/>
    </location>
</feature>
<evidence type="ECO:0000313" key="3">
    <source>
        <dbReference type="EMBL" id="MBB3929331.1"/>
    </source>
</evidence>
<name>A0A840AK68_9HYPH</name>
<dbReference type="Pfam" id="PF01381">
    <property type="entry name" value="HTH_3"/>
    <property type="match status" value="1"/>
</dbReference>
<dbReference type="InterPro" id="IPR050807">
    <property type="entry name" value="TransReg_Diox_bact_type"/>
</dbReference>
<reference evidence="3 4" key="1">
    <citation type="submission" date="2020-08" db="EMBL/GenBank/DDBJ databases">
        <title>Genomic Encyclopedia of Type Strains, Phase IV (KMG-IV): sequencing the most valuable type-strain genomes for metagenomic binning, comparative biology and taxonomic classification.</title>
        <authorList>
            <person name="Goeker M."/>
        </authorList>
    </citation>
    <scope>NUCLEOTIDE SEQUENCE [LARGE SCALE GENOMIC DNA]</scope>
    <source>
        <strain evidence="3 4">DSM 25966</strain>
    </source>
</reference>